<dbReference type="Gene3D" id="1.10.8.500">
    <property type="entry name" value="HAMP domain in histidine kinase"/>
    <property type="match status" value="1"/>
</dbReference>
<keyword evidence="4" id="KW-1003">Cell membrane</keyword>
<keyword evidence="10" id="KW-0067">ATP-binding</keyword>
<evidence type="ECO:0000256" key="14">
    <source>
        <dbReference type="SAM" id="MobiDB-lite"/>
    </source>
</evidence>
<dbReference type="PANTHER" id="PTHR34220">
    <property type="entry name" value="SENSOR HISTIDINE KINASE YPDA"/>
    <property type="match status" value="1"/>
</dbReference>
<dbReference type="Pfam" id="PF02743">
    <property type="entry name" value="dCache_1"/>
    <property type="match status" value="1"/>
</dbReference>
<dbReference type="SUPFAM" id="SSF55874">
    <property type="entry name" value="ATPase domain of HSP90 chaperone/DNA topoisomerase II/histidine kinase"/>
    <property type="match status" value="1"/>
</dbReference>
<comment type="catalytic activity">
    <reaction evidence="1">
        <text>ATP + protein L-histidine = ADP + protein N-phospho-L-histidine.</text>
        <dbReference type="EC" id="2.7.13.3"/>
    </reaction>
</comment>
<dbReference type="Proteomes" id="UP000198855">
    <property type="component" value="Unassembled WGS sequence"/>
</dbReference>
<organism evidence="18 19">
    <name type="scientific">Paenibacillus catalpae</name>
    <dbReference type="NCBI Taxonomy" id="1045775"/>
    <lineage>
        <taxon>Bacteria</taxon>
        <taxon>Bacillati</taxon>
        <taxon>Bacillota</taxon>
        <taxon>Bacilli</taxon>
        <taxon>Bacillales</taxon>
        <taxon>Paenibacillaceae</taxon>
        <taxon>Paenibacillus</taxon>
    </lineage>
</organism>
<feature type="compositionally biased region" description="Polar residues" evidence="14">
    <location>
        <begin position="541"/>
        <end position="550"/>
    </location>
</feature>
<keyword evidence="9 18" id="KW-0418">Kinase</keyword>
<evidence type="ECO:0000259" key="17">
    <source>
        <dbReference type="PROSITE" id="PS50885"/>
    </source>
</evidence>
<dbReference type="CDD" id="cd06225">
    <property type="entry name" value="HAMP"/>
    <property type="match status" value="1"/>
</dbReference>
<dbReference type="Pfam" id="PF06580">
    <property type="entry name" value="His_kinase"/>
    <property type="match status" value="1"/>
</dbReference>
<dbReference type="RefSeq" id="WP_091180438.1">
    <property type="nucleotide sequence ID" value="NZ_FOMT01000001.1"/>
</dbReference>
<dbReference type="InterPro" id="IPR003660">
    <property type="entry name" value="HAMP_dom"/>
</dbReference>
<evidence type="ECO:0000313" key="19">
    <source>
        <dbReference type="Proteomes" id="UP000198855"/>
    </source>
</evidence>
<keyword evidence="8" id="KW-0547">Nucleotide-binding</keyword>
<keyword evidence="19" id="KW-1185">Reference proteome</keyword>
<evidence type="ECO:0000256" key="12">
    <source>
        <dbReference type="ARBA" id="ARBA00023012"/>
    </source>
</evidence>
<name>A0A1I1THU3_9BACL</name>
<keyword evidence="6" id="KW-0808">Transferase</keyword>
<feature type="domain" description="HAMP" evidence="17">
    <location>
        <begin position="322"/>
        <end position="374"/>
    </location>
</feature>
<evidence type="ECO:0000256" key="10">
    <source>
        <dbReference type="ARBA" id="ARBA00022840"/>
    </source>
</evidence>
<evidence type="ECO:0000256" key="1">
    <source>
        <dbReference type="ARBA" id="ARBA00000085"/>
    </source>
</evidence>
<dbReference type="InterPro" id="IPR003594">
    <property type="entry name" value="HATPase_dom"/>
</dbReference>
<evidence type="ECO:0000256" key="5">
    <source>
        <dbReference type="ARBA" id="ARBA00022553"/>
    </source>
</evidence>
<dbReference type="InterPro" id="IPR005467">
    <property type="entry name" value="His_kinase_dom"/>
</dbReference>
<keyword evidence="11 15" id="KW-1133">Transmembrane helix</keyword>
<keyword evidence="13 15" id="KW-0472">Membrane</keyword>
<dbReference type="Pfam" id="PF02518">
    <property type="entry name" value="HATPase_c"/>
    <property type="match status" value="1"/>
</dbReference>
<evidence type="ECO:0000256" key="2">
    <source>
        <dbReference type="ARBA" id="ARBA00004651"/>
    </source>
</evidence>
<evidence type="ECO:0000256" key="7">
    <source>
        <dbReference type="ARBA" id="ARBA00022692"/>
    </source>
</evidence>
<accession>A0A1I1THU3</accession>
<dbReference type="Pfam" id="PF00672">
    <property type="entry name" value="HAMP"/>
    <property type="match status" value="1"/>
</dbReference>
<comment type="subcellular location">
    <subcellularLocation>
        <location evidence="2">Cell membrane</location>
        <topology evidence="2">Multi-pass membrane protein</topology>
    </subcellularLocation>
</comment>
<dbReference type="InterPro" id="IPR010559">
    <property type="entry name" value="Sig_transdc_His_kin_internal"/>
</dbReference>
<dbReference type="PANTHER" id="PTHR34220:SF7">
    <property type="entry name" value="SENSOR HISTIDINE KINASE YPDA"/>
    <property type="match status" value="1"/>
</dbReference>
<keyword evidence="5" id="KW-0597">Phosphoprotein</keyword>
<keyword evidence="7 15" id="KW-0812">Transmembrane</keyword>
<dbReference type="EC" id="2.7.13.3" evidence="3"/>
<dbReference type="InterPro" id="IPR036890">
    <property type="entry name" value="HATPase_C_sf"/>
</dbReference>
<dbReference type="AlphaFoldDB" id="A0A1I1THU3"/>
<evidence type="ECO:0000256" key="6">
    <source>
        <dbReference type="ARBA" id="ARBA00022679"/>
    </source>
</evidence>
<protein>
    <recommendedName>
        <fullName evidence="3">histidine kinase</fullName>
        <ecNumber evidence="3">2.7.13.3</ecNumber>
    </recommendedName>
</protein>
<dbReference type="Gene3D" id="3.30.450.20">
    <property type="entry name" value="PAS domain"/>
    <property type="match status" value="1"/>
</dbReference>
<evidence type="ECO:0000256" key="8">
    <source>
        <dbReference type="ARBA" id="ARBA00022741"/>
    </source>
</evidence>
<dbReference type="GO" id="GO:0005524">
    <property type="term" value="F:ATP binding"/>
    <property type="evidence" value="ECO:0007669"/>
    <property type="project" value="UniProtKB-KW"/>
</dbReference>
<dbReference type="PROSITE" id="PS50109">
    <property type="entry name" value="HIS_KIN"/>
    <property type="match status" value="1"/>
</dbReference>
<evidence type="ECO:0000256" key="11">
    <source>
        <dbReference type="ARBA" id="ARBA00022989"/>
    </source>
</evidence>
<evidence type="ECO:0000256" key="13">
    <source>
        <dbReference type="ARBA" id="ARBA00023136"/>
    </source>
</evidence>
<dbReference type="SUPFAM" id="SSF158472">
    <property type="entry name" value="HAMP domain-like"/>
    <property type="match status" value="1"/>
</dbReference>
<dbReference type="SMART" id="SM00304">
    <property type="entry name" value="HAMP"/>
    <property type="match status" value="1"/>
</dbReference>
<dbReference type="GO" id="GO:0005886">
    <property type="term" value="C:plasma membrane"/>
    <property type="evidence" value="ECO:0007669"/>
    <property type="project" value="UniProtKB-SubCell"/>
</dbReference>
<evidence type="ECO:0000256" key="4">
    <source>
        <dbReference type="ARBA" id="ARBA00022475"/>
    </source>
</evidence>
<gene>
    <name evidence="18" type="ORF">SAMN05216378_0416</name>
</gene>
<dbReference type="SMART" id="SM00387">
    <property type="entry name" value="HATPase_c"/>
    <property type="match status" value="1"/>
</dbReference>
<dbReference type="PROSITE" id="PS50885">
    <property type="entry name" value="HAMP"/>
    <property type="match status" value="1"/>
</dbReference>
<dbReference type="InterPro" id="IPR033479">
    <property type="entry name" value="dCache_1"/>
</dbReference>
<feature type="region of interest" description="Disordered" evidence="14">
    <location>
        <begin position="538"/>
        <end position="561"/>
    </location>
</feature>
<evidence type="ECO:0000313" key="18">
    <source>
        <dbReference type="EMBL" id="SFD55140.1"/>
    </source>
</evidence>
<reference evidence="19" key="1">
    <citation type="submission" date="2016-10" db="EMBL/GenBank/DDBJ databases">
        <authorList>
            <person name="Varghese N."/>
            <person name="Submissions S."/>
        </authorList>
    </citation>
    <scope>NUCLEOTIDE SEQUENCE [LARGE SCALE GENOMIC DNA]</scope>
    <source>
        <strain evidence="19">CGMCC 1.10784</strain>
    </source>
</reference>
<evidence type="ECO:0000256" key="3">
    <source>
        <dbReference type="ARBA" id="ARBA00012438"/>
    </source>
</evidence>
<proteinExistence type="predicted"/>
<feature type="transmembrane region" description="Helical" evidence="15">
    <location>
        <begin position="15"/>
        <end position="34"/>
    </location>
</feature>
<evidence type="ECO:0000256" key="9">
    <source>
        <dbReference type="ARBA" id="ARBA00022777"/>
    </source>
</evidence>
<keyword evidence="12" id="KW-0902">Two-component regulatory system</keyword>
<dbReference type="InterPro" id="IPR050640">
    <property type="entry name" value="Bact_2-comp_sensor_kinase"/>
</dbReference>
<feature type="transmembrane region" description="Helical" evidence="15">
    <location>
        <begin position="302"/>
        <end position="321"/>
    </location>
</feature>
<sequence length="605" mass="68577">MYRIRSYFHSVRGKLSLVAVLCILIPAVLTMLIYNSLTREAVERQAKENATDSMQLVNGSINNLFQGMLNIANYFQVNTDMKSSFIKMLNTDLDPYDKFTATNRIMQQLETLTYIGEKSYITIILTNGETFTNYSKDEVNPQLFQQEPWFNNLKQLTGLQSYWVSTSPTIFPYDRISSPYQISVARTLRFDSTRIYGYVIVTMMENKFSRILGSLTGSQEVLLVDGDGKILSSPDPAQVNQTFRYSRQMAERDPHAGSSIIKDGDKKLLLTTADLSFNDWHLVATEPYQDAIVNISSIFNRVFLFQIISFIVFLMLLLLLMRQLTKPLIKLGKVASSVQRGNLEVRSSIRGADEIGRLGFLFDQMLDRIKEMIAEVSLTHARKRKAELAMLQAQINPHFLFNVLNSIRMKVMRSGDQDSAKMIASLSKLLRMTISRDEDAILLHEEIELLTHYVELMNLRQKEEARLVVDVDVTSFDIRVPRFILQPLVENALIHGFNQSAGTIRITAERTDHFLELAVEDDGIGMETEELERLRARLTASGSGPESVQESGRSGGPGMSGIGVANVAERMRIMFGDAFHITVDSDKGTRIMMHIPIREEGRPHV</sequence>
<dbReference type="STRING" id="1045775.SAMN05216378_0416"/>
<evidence type="ECO:0000256" key="15">
    <source>
        <dbReference type="SAM" id="Phobius"/>
    </source>
</evidence>
<dbReference type="Gene3D" id="3.30.565.10">
    <property type="entry name" value="Histidine kinase-like ATPase, C-terminal domain"/>
    <property type="match status" value="1"/>
</dbReference>
<evidence type="ECO:0000259" key="16">
    <source>
        <dbReference type="PROSITE" id="PS50109"/>
    </source>
</evidence>
<dbReference type="EMBL" id="FOMT01000001">
    <property type="protein sequence ID" value="SFD55140.1"/>
    <property type="molecule type" value="Genomic_DNA"/>
</dbReference>
<dbReference type="GO" id="GO:0000155">
    <property type="term" value="F:phosphorelay sensor kinase activity"/>
    <property type="evidence" value="ECO:0007669"/>
    <property type="project" value="InterPro"/>
</dbReference>
<feature type="domain" description="Histidine kinase" evidence="16">
    <location>
        <begin position="484"/>
        <end position="599"/>
    </location>
</feature>
<dbReference type="OrthoDB" id="9776552at2"/>